<feature type="binding site" evidence="5">
    <location>
        <begin position="21"/>
        <end position="23"/>
    </location>
    <ligand>
        <name>shikimate</name>
        <dbReference type="ChEBI" id="CHEBI:36208"/>
    </ligand>
</feature>
<feature type="binding site" evidence="5">
    <location>
        <begin position="133"/>
        <end position="137"/>
    </location>
    <ligand>
        <name>NADP(+)</name>
        <dbReference type="ChEBI" id="CHEBI:58349"/>
    </ligand>
</feature>
<comment type="function">
    <text evidence="4">Catalyzes the specific phosphorylation of the 3-hydroxyl group of shikimic acid using ATP as a cosubstrate.</text>
</comment>
<feature type="binding site" evidence="4">
    <location>
        <begin position="342"/>
        <end position="347"/>
    </location>
    <ligand>
        <name>ATP</name>
        <dbReference type="ChEBI" id="CHEBI:30616"/>
    </ligand>
</feature>
<feature type="binding site" evidence="5">
    <location>
        <begin position="157"/>
        <end position="162"/>
    </location>
    <ligand>
        <name>NADP(+)</name>
        <dbReference type="ChEBI" id="CHEBI:58349"/>
    </ligand>
</feature>
<dbReference type="GO" id="GO:0009423">
    <property type="term" value="P:chorismate biosynthetic process"/>
    <property type="evidence" value="ECO:0007669"/>
    <property type="project" value="UniProtKB-UniRule"/>
</dbReference>
<gene>
    <name evidence="4" type="primary">aroK</name>
    <name evidence="5" type="synonym">aroE</name>
    <name evidence="8" type="ORF">SAMN04487928_103140</name>
</gene>
<keyword evidence="4" id="KW-0028">Amino-acid biosynthesis</keyword>
<dbReference type="SUPFAM" id="SSF53223">
    <property type="entry name" value="Aminoacid dehydrogenase-like, N-terminal domain"/>
    <property type="match status" value="1"/>
</dbReference>
<dbReference type="Gene3D" id="3.40.50.300">
    <property type="entry name" value="P-loop containing nucleotide triphosphate hydrolases"/>
    <property type="match status" value="1"/>
</dbReference>
<dbReference type="OrthoDB" id="9792692at2"/>
<dbReference type="GO" id="GO:0009073">
    <property type="term" value="P:aromatic amino acid family biosynthetic process"/>
    <property type="evidence" value="ECO:0007669"/>
    <property type="project" value="UniProtKB-KW"/>
</dbReference>
<evidence type="ECO:0000256" key="3">
    <source>
        <dbReference type="ARBA" id="ARBA00049442"/>
    </source>
</evidence>
<dbReference type="InterPro" id="IPR013708">
    <property type="entry name" value="Shikimate_DH-bd_N"/>
</dbReference>
<dbReference type="EC" id="2.7.1.71" evidence="4"/>
<dbReference type="GO" id="GO:0005737">
    <property type="term" value="C:cytoplasm"/>
    <property type="evidence" value="ECO:0007669"/>
    <property type="project" value="UniProtKB-SubCell"/>
</dbReference>
<evidence type="ECO:0000259" key="6">
    <source>
        <dbReference type="Pfam" id="PF01488"/>
    </source>
</evidence>
<keyword evidence="4" id="KW-0460">Magnesium</keyword>
<comment type="pathway">
    <text evidence="4">Metabolic intermediate biosynthesis; chorismate biosynthesis; chorismate from D-erythrose 4-phosphate and phosphoenolpyruvate: step 5/7.</text>
</comment>
<feature type="binding site" evidence="5">
    <location>
        <position position="297"/>
    </location>
    <ligand>
        <name>shikimate</name>
        <dbReference type="ChEBI" id="CHEBI:36208"/>
    </ligand>
</feature>
<comment type="catalytic activity">
    <reaction evidence="4">
        <text>shikimate + ATP = 3-phosphoshikimate + ADP + H(+)</text>
        <dbReference type="Rhea" id="RHEA:13121"/>
        <dbReference type="ChEBI" id="CHEBI:15378"/>
        <dbReference type="ChEBI" id="CHEBI:30616"/>
        <dbReference type="ChEBI" id="CHEBI:36208"/>
        <dbReference type="ChEBI" id="CHEBI:145989"/>
        <dbReference type="ChEBI" id="CHEBI:456216"/>
        <dbReference type="EC" id="2.7.1.71"/>
    </reaction>
</comment>
<feature type="binding site" evidence="5">
    <location>
        <position position="269"/>
    </location>
    <ligand>
        <name>shikimate</name>
        <dbReference type="ChEBI" id="CHEBI:36208"/>
    </ligand>
</feature>
<dbReference type="EMBL" id="FOXO01000003">
    <property type="protein sequence ID" value="SFP53810.1"/>
    <property type="molecule type" value="Genomic_DNA"/>
</dbReference>
<comment type="subcellular location">
    <subcellularLocation>
        <location evidence="4">Cytoplasm</location>
    </subcellularLocation>
</comment>
<feature type="binding site" evidence="4">
    <location>
        <position position="364"/>
    </location>
    <ligand>
        <name>substrate</name>
    </ligand>
</feature>
<dbReference type="GO" id="GO:0008652">
    <property type="term" value="P:amino acid biosynthetic process"/>
    <property type="evidence" value="ECO:0007669"/>
    <property type="project" value="UniProtKB-KW"/>
</dbReference>
<dbReference type="HAMAP" id="MF_00222">
    <property type="entry name" value="Shikimate_DH_AroE"/>
    <property type="match status" value="1"/>
</dbReference>
<dbReference type="GO" id="GO:0005524">
    <property type="term" value="F:ATP binding"/>
    <property type="evidence" value="ECO:0007669"/>
    <property type="project" value="UniProtKB-UniRule"/>
</dbReference>
<dbReference type="PANTHER" id="PTHR21089:SF1">
    <property type="entry name" value="BIFUNCTIONAL 3-DEHYDROQUINATE DEHYDRATASE_SHIKIMATE DEHYDROGENASE, CHLOROPLASTIC"/>
    <property type="match status" value="1"/>
</dbReference>
<dbReference type="GO" id="GO:0000287">
    <property type="term" value="F:magnesium ion binding"/>
    <property type="evidence" value="ECO:0007669"/>
    <property type="project" value="UniProtKB-UniRule"/>
</dbReference>
<dbReference type="SUPFAM" id="SSF51735">
    <property type="entry name" value="NAD(P)-binding Rossmann-fold domains"/>
    <property type="match status" value="1"/>
</dbReference>
<comment type="caution">
    <text evidence="4">Lacks conserved residue(s) required for the propagation of feature annotation.</text>
</comment>
<keyword evidence="4" id="KW-0418">Kinase</keyword>
<dbReference type="RefSeq" id="WP_074884247.1">
    <property type="nucleotide sequence ID" value="NZ_FOXO01000003.1"/>
</dbReference>
<dbReference type="InterPro" id="IPR036291">
    <property type="entry name" value="NAD(P)-bd_dom_sf"/>
</dbReference>
<sequence>MNYTDGYTRTCGLIGNPVKHTMSPLIHNSLASMTGINMVYVPFEVKEKELKSAINGALALDIHGMNVTIPYKTAVIPFLEDVDPLAKAIGAVNTLVRTENGGFKGYNTDMTGLYHAMKDEGIELKEQTVVILGAGGVARPTAFLCANKGAKKVYVLNRTFEKAVDVADEVNLALLNFEGDEKCADDGMSAKDCQKMCAASGQKDDEVKDYSDKKVVPMRLEDYRQVLEAEDCFIAIQCTSVGLFPDVNSAVIEDEEFYKKVSSAMDLVYRPLQTKFLKLAANAGARIFSGLKMLLYQGIDAYELWNQDKGIKVTKEQADEIYRSMMLEVVGASNIVLEGFMGSGKSTVSELLSEELMLELIDTDEVIEDTEGRTINEIFETDGETSFREMETDLLKAIDSDHWREFVISLGGGIPVKEENRELLRKIGKVVYLRAKPETIFERVKDDDKRPLLKTEDPLAKIEELLEMRASLYEDVADMIIDTDGKTPMEITREIIDKLGF</sequence>
<evidence type="ECO:0000256" key="2">
    <source>
        <dbReference type="ARBA" id="ARBA00023141"/>
    </source>
</evidence>
<comment type="cofactor">
    <cofactor evidence="4">
        <name>Mg(2+)</name>
        <dbReference type="ChEBI" id="CHEBI:18420"/>
    </cofactor>
    <text evidence="4">Binds 1 Mg(2+) ion per subunit.</text>
</comment>
<dbReference type="InterPro" id="IPR027417">
    <property type="entry name" value="P-loop_NTPase"/>
</dbReference>
<dbReference type="GO" id="GO:0004764">
    <property type="term" value="F:shikimate 3-dehydrogenase (NADP+) activity"/>
    <property type="evidence" value="ECO:0007669"/>
    <property type="project" value="UniProtKB-UniRule"/>
</dbReference>
<evidence type="ECO:0000256" key="4">
    <source>
        <dbReference type="HAMAP-Rule" id="MF_00109"/>
    </source>
</evidence>
<keyword evidence="4" id="KW-0547">Nucleotide-binding</keyword>
<keyword evidence="9" id="KW-1185">Reference proteome</keyword>
<feature type="domain" description="Shikimate dehydrogenase substrate binding N-terminal" evidence="7">
    <location>
        <begin position="13"/>
        <end position="95"/>
    </location>
</feature>
<accession>A0A1I5R609</accession>
<keyword evidence="4" id="KW-0963">Cytoplasm</keyword>
<evidence type="ECO:0000313" key="8">
    <source>
        <dbReference type="EMBL" id="SFP53810.1"/>
    </source>
</evidence>
<feature type="binding site" evidence="4">
    <location>
        <position position="388"/>
    </location>
    <ligand>
        <name>substrate</name>
    </ligand>
</feature>
<feature type="active site" description="Proton acceptor" evidence="5">
    <location>
        <position position="72"/>
    </location>
</feature>
<dbReference type="GO" id="GO:0004765">
    <property type="term" value="F:shikimate kinase activity"/>
    <property type="evidence" value="ECO:0007669"/>
    <property type="project" value="UniProtKB-UniRule"/>
</dbReference>
<feature type="binding site" evidence="5">
    <location>
        <position position="290"/>
    </location>
    <ligand>
        <name>NADP(+)</name>
        <dbReference type="ChEBI" id="CHEBI:58349"/>
    </ligand>
</feature>
<dbReference type="Pfam" id="PF01202">
    <property type="entry name" value="SKI"/>
    <property type="match status" value="1"/>
</dbReference>
<dbReference type="InterPro" id="IPR046346">
    <property type="entry name" value="Aminoacid_DH-like_N_sf"/>
</dbReference>
<dbReference type="Pfam" id="PF08501">
    <property type="entry name" value="Shikimate_dh_N"/>
    <property type="match status" value="1"/>
</dbReference>
<dbReference type="AlphaFoldDB" id="A0A1I5R609"/>
<dbReference type="Gene3D" id="3.40.50.10860">
    <property type="entry name" value="Leucine Dehydrogenase, chain A, domain 1"/>
    <property type="match status" value="1"/>
</dbReference>
<reference evidence="9" key="1">
    <citation type="submission" date="2016-10" db="EMBL/GenBank/DDBJ databases">
        <authorList>
            <person name="Varghese N."/>
            <person name="Submissions S."/>
        </authorList>
    </citation>
    <scope>NUCLEOTIDE SEQUENCE [LARGE SCALE GENOMIC DNA]</scope>
    <source>
        <strain evidence="9">P18</strain>
    </source>
</reference>
<comment type="pathway">
    <text evidence="1 5">Metabolic intermediate biosynthesis; chorismate biosynthesis; chorismate from D-erythrose 4-phosphate and phosphoenolpyruvate: step 4/7.</text>
</comment>
<evidence type="ECO:0000256" key="5">
    <source>
        <dbReference type="HAMAP-Rule" id="MF_00222"/>
    </source>
</evidence>
<feature type="binding site" evidence="5">
    <location>
        <position position="109"/>
    </location>
    <ligand>
        <name>shikimate</name>
        <dbReference type="ChEBI" id="CHEBI:36208"/>
    </ligand>
</feature>
<dbReference type="InterPro" id="IPR031322">
    <property type="entry name" value="Shikimate/glucono_kinase"/>
</dbReference>
<keyword evidence="2 4" id="KW-0057">Aromatic amino acid biosynthesis</keyword>
<dbReference type="SUPFAM" id="SSF52540">
    <property type="entry name" value="P-loop containing nucleoside triphosphate hydrolases"/>
    <property type="match status" value="1"/>
</dbReference>
<comment type="subunit">
    <text evidence="5">Homodimer.</text>
</comment>
<keyword evidence="4" id="KW-0808">Transferase</keyword>
<feature type="binding site" evidence="4">
    <location>
        <position position="469"/>
    </location>
    <ligand>
        <name>substrate</name>
    </ligand>
</feature>
<dbReference type="UniPathway" id="UPA00053">
    <property type="reaction ID" value="UER00087"/>
</dbReference>
<comment type="similarity">
    <text evidence="4">Belongs to the shikimate kinase family.</text>
</comment>
<feature type="binding site" evidence="4">
    <location>
        <position position="346"/>
    </location>
    <ligand>
        <name>Mg(2+)</name>
        <dbReference type="ChEBI" id="CHEBI:18420"/>
    </ligand>
</feature>
<dbReference type="Pfam" id="PF01488">
    <property type="entry name" value="Shikimate_DH"/>
    <property type="match status" value="1"/>
</dbReference>
<dbReference type="Gene3D" id="3.40.50.720">
    <property type="entry name" value="NAD(P)-binding Rossmann-like Domain"/>
    <property type="match status" value="1"/>
</dbReference>
<comment type="similarity">
    <text evidence="5">Belongs to the shikimate dehydrogenase family.</text>
</comment>
<feature type="binding site" evidence="5">
    <location>
        <position position="267"/>
    </location>
    <ligand>
        <name>NADP(+)</name>
        <dbReference type="ChEBI" id="CHEBI:58349"/>
    </ligand>
</feature>
<feature type="domain" description="Quinate/shikimate 5-dehydrogenase/glutamyl-tRNA reductase" evidence="6">
    <location>
        <begin position="123"/>
        <end position="171"/>
    </location>
</feature>
<comment type="subunit">
    <text evidence="4">Monomer.</text>
</comment>
<dbReference type="PRINTS" id="PR01100">
    <property type="entry name" value="SHIKIMTKNASE"/>
</dbReference>
<keyword evidence="5" id="KW-0521">NADP</keyword>
<evidence type="ECO:0000259" key="7">
    <source>
        <dbReference type="Pfam" id="PF08501"/>
    </source>
</evidence>
<comment type="catalytic activity">
    <reaction evidence="3 5">
        <text>shikimate + NADP(+) = 3-dehydroshikimate + NADPH + H(+)</text>
        <dbReference type="Rhea" id="RHEA:17737"/>
        <dbReference type="ChEBI" id="CHEBI:15378"/>
        <dbReference type="ChEBI" id="CHEBI:16630"/>
        <dbReference type="ChEBI" id="CHEBI:36208"/>
        <dbReference type="ChEBI" id="CHEBI:57783"/>
        <dbReference type="ChEBI" id="CHEBI:58349"/>
        <dbReference type="EC" id="1.1.1.25"/>
    </reaction>
</comment>
<protein>
    <recommendedName>
        <fullName evidence="4 5">Multifunctional fusion protein</fullName>
    </recommendedName>
    <domain>
        <recommendedName>
            <fullName evidence="4">Shikimate kinase</fullName>
            <shortName evidence="4">SK</shortName>
            <ecNumber evidence="4">2.7.1.71</ecNumber>
        </recommendedName>
    </domain>
    <domain>
        <recommendedName>
            <fullName evidence="5">Shikimate dehydrogenase (NADP(+))</fullName>
            <shortName evidence="5">SDH</shortName>
            <ecNumber evidence="5">1.1.1.25</ecNumber>
        </recommendedName>
    </domain>
</protein>
<feature type="binding site" evidence="4">
    <location>
        <position position="450"/>
    </location>
    <ligand>
        <name>ATP</name>
        <dbReference type="ChEBI" id="CHEBI:30616"/>
    </ligand>
</feature>
<dbReference type="EC" id="1.1.1.25" evidence="5"/>
<feature type="binding site" evidence="5">
    <location>
        <position position="68"/>
    </location>
    <ligand>
        <name>shikimate</name>
        <dbReference type="ChEBI" id="CHEBI:36208"/>
    </ligand>
</feature>
<dbReference type="InterPro" id="IPR000623">
    <property type="entry name" value="Shikimate_kinase/TSH1"/>
</dbReference>
<keyword evidence="4" id="KW-0479">Metal-binding</keyword>
<dbReference type="GO" id="GO:0019632">
    <property type="term" value="P:shikimate metabolic process"/>
    <property type="evidence" value="ECO:0007669"/>
    <property type="project" value="TreeGrafter"/>
</dbReference>
<name>A0A1I5R609_9FIRM</name>
<proteinExistence type="inferred from homology"/>
<dbReference type="Proteomes" id="UP000182624">
    <property type="component" value="Unassembled WGS sequence"/>
</dbReference>
<keyword evidence="4" id="KW-0067">ATP-binding</keyword>
<dbReference type="InterPro" id="IPR006151">
    <property type="entry name" value="Shikm_DH/Glu-tRNA_Rdtase"/>
</dbReference>
<feature type="binding site" evidence="5">
    <location>
        <position position="93"/>
    </location>
    <ligand>
        <name>shikimate</name>
        <dbReference type="ChEBI" id="CHEBI:36208"/>
    </ligand>
</feature>
<dbReference type="PANTHER" id="PTHR21089">
    <property type="entry name" value="SHIKIMATE DEHYDROGENASE"/>
    <property type="match status" value="1"/>
</dbReference>
<evidence type="ECO:0000256" key="1">
    <source>
        <dbReference type="ARBA" id="ARBA00004871"/>
    </source>
</evidence>
<organism evidence="8 9">
    <name type="scientific">Butyrivibrio proteoclasticus</name>
    <dbReference type="NCBI Taxonomy" id="43305"/>
    <lineage>
        <taxon>Bacteria</taxon>
        <taxon>Bacillati</taxon>
        <taxon>Bacillota</taxon>
        <taxon>Clostridia</taxon>
        <taxon>Lachnospirales</taxon>
        <taxon>Lachnospiraceae</taxon>
        <taxon>Butyrivibrio</taxon>
    </lineage>
</organism>
<evidence type="ECO:0000313" key="9">
    <source>
        <dbReference type="Proteomes" id="UP000182624"/>
    </source>
</evidence>
<dbReference type="HAMAP" id="MF_00109">
    <property type="entry name" value="Shikimate_kinase"/>
    <property type="match status" value="1"/>
</dbReference>
<keyword evidence="5" id="KW-0560">Oxidoreductase</keyword>
<feature type="binding site" evidence="4">
    <location>
        <position position="412"/>
    </location>
    <ligand>
        <name>substrate</name>
    </ligand>
</feature>
<dbReference type="InterPro" id="IPR022893">
    <property type="entry name" value="Shikimate_DH_fam"/>
</dbReference>
<dbReference type="CDD" id="cd01065">
    <property type="entry name" value="NAD_bind_Shikimate_DH"/>
    <property type="match status" value="1"/>
</dbReference>
<dbReference type="CDD" id="cd00464">
    <property type="entry name" value="SK"/>
    <property type="match status" value="1"/>
</dbReference>
<comment type="function">
    <text evidence="5">Involved in the biosynthesis of the chorismate, which leads to the biosynthesis of aromatic amino acids. Catalyzes the reversible NADPH linked reduction of 3-dehydroshikimate (DHSA) to yield shikimate (SA).</text>
</comment>